<dbReference type="InterPro" id="IPR012902">
    <property type="entry name" value="N_methyl_site"/>
</dbReference>
<evidence type="ECO:0000313" key="3">
    <source>
        <dbReference type="Proteomes" id="UP000295781"/>
    </source>
</evidence>
<sequence>MSARHAARAAGRGYTLIEVMAALGVLAIGATGVVALQKATLLSNINARNLALANAIAMTWAERLRADALQWNDPGGASDIASTDWIALSATQPYPARVTPTPIVGFGMPDADLMGTDIYEGDPSQTAFCTHLRFRQFTDAAGMPLWPNLLRAEIRVVWERGGDPMDCATDPLDVDANPGRFGAVHLTTSVLRNTSQY</sequence>
<reference evidence="2 3" key="1">
    <citation type="submission" date="2015-09" db="EMBL/GenBank/DDBJ databases">
        <title>Sorangium comparison.</title>
        <authorList>
            <person name="Zaburannyi N."/>
            <person name="Bunk B."/>
            <person name="Overmann J."/>
            <person name="Mueller R."/>
        </authorList>
    </citation>
    <scope>NUCLEOTIDE SEQUENCE [LARGE SCALE GENOMIC DNA]</scope>
    <source>
        <strain evidence="2 3">So ceGT47</strain>
    </source>
</reference>
<dbReference type="PROSITE" id="PS00409">
    <property type="entry name" value="PROKAR_NTER_METHYL"/>
    <property type="match status" value="1"/>
</dbReference>
<gene>
    <name evidence="2" type="ORF">SOCEGT47_018280</name>
</gene>
<evidence type="ECO:0000313" key="2">
    <source>
        <dbReference type="EMBL" id="AUX21346.1"/>
    </source>
</evidence>
<dbReference type="NCBIfam" id="TIGR02532">
    <property type="entry name" value="IV_pilin_GFxxxE"/>
    <property type="match status" value="1"/>
</dbReference>
<keyword evidence="1" id="KW-0812">Transmembrane</keyword>
<keyword evidence="1" id="KW-1133">Transmembrane helix</keyword>
<dbReference type="Proteomes" id="UP000295781">
    <property type="component" value="Chromosome"/>
</dbReference>
<evidence type="ECO:0008006" key="4">
    <source>
        <dbReference type="Google" id="ProtNLM"/>
    </source>
</evidence>
<dbReference type="AlphaFoldDB" id="A0A4P2PXR4"/>
<dbReference type="EMBL" id="CP012670">
    <property type="protein sequence ID" value="AUX21346.1"/>
    <property type="molecule type" value="Genomic_DNA"/>
</dbReference>
<protein>
    <recommendedName>
        <fullName evidence="4">Prepilin-type N-terminal cleavage/methylation domain-containing protein</fullName>
    </recommendedName>
</protein>
<evidence type="ECO:0000256" key="1">
    <source>
        <dbReference type="SAM" id="Phobius"/>
    </source>
</evidence>
<dbReference type="RefSeq" id="WP_129346684.1">
    <property type="nucleotide sequence ID" value="NZ_CP012670.1"/>
</dbReference>
<keyword evidence="1" id="KW-0472">Membrane</keyword>
<accession>A0A4P2PXR4</accession>
<dbReference type="Pfam" id="PF07963">
    <property type="entry name" value="N_methyl"/>
    <property type="match status" value="1"/>
</dbReference>
<name>A0A4P2PXR4_SORCE</name>
<proteinExistence type="predicted"/>
<feature type="transmembrane region" description="Helical" evidence="1">
    <location>
        <begin position="12"/>
        <end position="36"/>
    </location>
</feature>
<dbReference type="OrthoDB" id="5513185at2"/>
<organism evidence="2 3">
    <name type="scientific">Sorangium cellulosum</name>
    <name type="common">Polyangium cellulosum</name>
    <dbReference type="NCBI Taxonomy" id="56"/>
    <lineage>
        <taxon>Bacteria</taxon>
        <taxon>Pseudomonadati</taxon>
        <taxon>Myxococcota</taxon>
        <taxon>Polyangia</taxon>
        <taxon>Polyangiales</taxon>
        <taxon>Polyangiaceae</taxon>
        <taxon>Sorangium</taxon>
    </lineage>
</organism>